<gene>
    <name evidence="2" type="ORF">theurythT_23120</name>
</gene>
<reference evidence="2 3" key="1">
    <citation type="submission" date="2023-03" db="EMBL/GenBank/DDBJ databases">
        <title>Draft genome sequence of Thalassotalea eurytherma JCM 18482T.</title>
        <authorList>
            <person name="Sawabe T."/>
        </authorList>
    </citation>
    <scope>NUCLEOTIDE SEQUENCE [LARGE SCALE GENOMIC DNA]</scope>
    <source>
        <strain evidence="2 3">JCM 18482</strain>
    </source>
</reference>
<name>A0ABQ6H3W6_9GAMM</name>
<dbReference type="EMBL" id="BSSU01000011">
    <property type="protein sequence ID" value="GLX82860.1"/>
    <property type="molecule type" value="Genomic_DNA"/>
</dbReference>
<feature type="signal peptide" evidence="1">
    <location>
        <begin position="1"/>
        <end position="25"/>
    </location>
</feature>
<dbReference type="RefSeq" id="WP_284208247.1">
    <property type="nucleotide sequence ID" value="NZ_BSSU01000011.1"/>
</dbReference>
<proteinExistence type="predicted"/>
<feature type="chain" id="PRO_5046024525" description="DUF2059 domain-containing protein" evidence="1">
    <location>
        <begin position="26"/>
        <end position="281"/>
    </location>
</feature>
<evidence type="ECO:0000313" key="3">
    <source>
        <dbReference type="Proteomes" id="UP001157133"/>
    </source>
</evidence>
<keyword evidence="3" id="KW-1185">Reference proteome</keyword>
<evidence type="ECO:0000313" key="2">
    <source>
        <dbReference type="EMBL" id="GLX82860.1"/>
    </source>
</evidence>
<comment type="caution">
    <text evidence="2">The sequence shown here is derived from an EMBL/GenBank/DDBJ whole genome shotgun (WGS) entry which is preliminary data.</text>
</comment>
<evidence type="ECO:0000256" key="1">
    <source>
        <dbReference type="SAM" id="SignalP"/>
    </source>
</evidence>
<protein>
    <recommendedName>
        <fullName evidence="4">DUF2059 domain-containing protein</fullName>
    </recommendedName>
</protein>
<dbReference type="Proteomes" id="UP001157133">
    <property type="component" value="Unassembled WGS sequence"/>
</dbReference>
<evidence type="ECO:0008006" key="4">
    <source>
        <dbReference type="Google" id="ProtNLM"/>
    </source>
</evidence>
<organism evidence="2 3">
    <name type="scientific">Thalassotalea eurytherma</name>
    <dbReference type="NCBI Taxonomy" id="1144278"/>
    <lineage>
        <taxon>Bacteria</taxon>
        <taxon>Pseudomonadati</taxon>
        <taxon>Pseudomonadota</taxon>
        <taxon>Gammaproteobacteria</taxon>
        <taxon>Alteromonadales</taxon>
        <taxon>Colwelliaceae</taxon>
        <taxon>Thalassotalea</taxon>
    </lineage>
</organism>
<keyword evidence="1" id="KW-0732">Signal</keyword>
<accession>A0ABQ6H3W6</accession>
<sequence>MKKFTSFMSGCLVVIASVLTLSVYAETADNSQIYQLLDRSGTTRAIEGLPIQMQALGQQLALTAKNPQEHQEFMTLFIDSLDTDRMLQQMLENIGNNMSSEDIEGVLQWLHTDIGERIVNAELKSTEPEFQQNFMLFMAELQSSPPSDERKVAIMEFVEASGMVDQGMNLITGMVKNMFSVIKTKNSEDEELTKNLDDQLALMTKSMRPAFEQQMVLSSYYLYQDISNEDLATYMTFFEQPAGEKYLATMYDALGEALNTWGREMISQVVAQHDKTAENAE</sequence>